<name>A0A5C8V500_9FLAO</name>
<accession>A0A5C8V500</accession>
<keyword evidence="1" id="KW-0732">Signal</keyword>
<proteinExistence type="predicted"/>
<feature type="signal peptide" evidence="1">
    <location>
        <begin position="1"/>
        <end position="21"/>
    </location>
</feature>
<dbReference type="RefSeq" id="WP_147740611.1">
    <property type="nucleotide sequence ID" value="NZ_VRUR01000001.1"/>
</dbReference>
<evidence type="ECO:0000313" key="3">
    <source>
        <dbReference type="Proteomes" id="UP000321456"/>
    </source>
</evidence>
<dbReference type="EMBL" id="VRUR01000001">
    <property type="protein sequence ID" value="TXN36777.1"/>
    <property type="molecule type" value="Genomic_DNA"/>
</dbReference>
<evidence type="ECO:0000313" key="2">
    <source>
        <dbReference type="EMBL" id="TXN36777.1"/>
    </source>
</evidence>
<dbReference type="SUPFAM" id="SSF48452">
    <property type="entry name" value="TPR-like"/>
    <property type="match status" value="1"/>
</dbReference>
<keyword evidence="2" id="KW-0449">Lipoprotein</keyword>
<dbReference type="PROSITE" id="PS51257">
    <property type="entry name" value="PROKAR_LIPOPROTEIN"/>
    <property type="match status" value="1"/>
</dbReference>
<gene>
    <name evidence="2" type="ORF">FVB32_00385</name>
</gene>
<reference evidence="2 3" key="1">
    <citation type="submission" date="2019-08" db="EMBL/GenBank/DDBJ databases">
        <title>Professor.</title>
        <authorList>
            <person name="Park J.S."/>
        </authorList>
    </citation>
    <scope>NUCLEOTIDE SEQUENCE [LARGE SCALE GENOMIC DNA]</scope>
    <source>
        <strain evidence="2 3">176CP5-101</strain>
    </source>
</reference>
<sequence>MKKITLIISIFTLMLATSCEVGDFGDSFQDNPNLLTPDQANPNFLLNNVQKETADLIQDLNRTTDEVMRYTYLNESYTDVAGPVVLNGEYTRYFAFVEDASIINDLAVDNDDLLFHRGMAAVLTSYATVMMVDYLGDIPFSEANRADEEVVNPKADDDEIIYNSLLEQLDSAIEDLGNATIAPVNDLFYDGDADKWIRAAKSLQLKMLVNIGDTAKINALLQEDNLIAPEDDFQFQYGTNAADPNSRHPDFNVGYEPGGFGQFLGNDFLNLLLNDKSIPDPRLRYYVYRQNNADPSDALLGCVGSANFDFCYLGGSYYGRDHGDTRARATDAIFRATYGLYPVGGTFDEDNPSAPDFAIDTQNQLGAGILPILLSSFVDFLRAEAALTLNTSDDAATLLESGIRKSMDKVLNFASGVATGSDFAATSDEVDTYVTEVMDAFAVADDDEKLNIVLKEYYLASYGNSTESYNGYRRTGLPSVFNSPIFDSNTPFPRSFSVPEDAINNNNQLSQHPITTQVFWDANPAGFIK</sequence>
<evidence type="ECO:0000256" key="1">
    <source>
        <dbReference type="SAM" id="SignalP"/>
    </source>
</evidence>
<dbReference type="Gene3D" id="1.25.40.390">
    <property type="match status" value="1"/>
</dbReference>
<dbReference type="Pfam" id="PF12771">
    <property type="entry name" value="SusD-like_2"/>
    <property type="match status" value="1"/>
</dbReference>
<dbReference type="Proteomes" id="UP000321456">
    <property type="component" value="Unassembled WGS sequence"/>
</dbReference>
<keyword evidence="3" id="KW-1185">Reference proteome</keyword>
<protein>
    <submittedName>
        <fullName evidence="2">SusD/RagB family nutrient-binding outer membrane lipoprotein</fullName>
    </submittedName>
</protein>
<organism evidence="2 3">
    <name type="scientific">Flagellimonas hymeniacidonis</name>
    <dbReference type="NCBI Taxonomy" id="2603628"/>
    <lineage>
        <taxon>Bacteria</taxon>
        <taxon>Pseudomonadati</taxon>
        <taxon>Bacteroidota</taxon>
        <taxon>Flavobacteriia</taxon>
        <taxon>Flavobacteriales</taxon>
        <taxon>Flavobacteriaceae</taxon>
        <taxon>Flagellimonas</taxon>
    </lineage>
</organism>
<comment type="caution">
    <text evidence="2">The sequence shown here is derived from an EMBL/GenBank/DDBJ whole genome shotgun (WGS) entry which is preliminary data.</text>
</comment>
<dbReference type="InterPro" id="IPR041662">
    <property type="entry name" value="SusD-like_2"/>
</dbReference>
<dbReference type="AlphaFoldDB" id="A0A5C8V500"/>
<dbReference type="InterPro" id="IPR011990">
    <property type="entry name" value="TPR-like_helical_dom_sf"/>
</dbReference>
<feature type="chain" id="PRO_5022851899" evidence="1">
    <location>
        <begin position="22"/>
        <end position="529"/>
    </location>
</feature>